<evidence type="ECO:0000313" key="1">
    <source>
        <dbReference type="EMBL" id="SVC39179.1"/>
    </source>
</evidence>
<gene>
    <name evidence="1" type="ORF">METZ01_LOCUS292033</name>
</gene>
<proteinExistence type="predicted"/>
<protein>
    <submittedName>
        <fullName evidence="1">Uncharacterized protein</fullName>
    </submittedName>
</protein>
<name>A0A382LR44_9ZZZZ</name>
<sequence>MIQSRLAIASSNRSVSQGVLCGDSISCRALIFWYGGEIPRHHFKLRMDMHRRSRETGSCDVRFTTERGLTQTEVKVPKSLLSVKLKGVFMPRQQGGKLRSSYPLKSV</sequence>
<reference evidence="1" key="1">
    <citation type="submission" date="2018-05" db="EMBL/GenBank/DDBJ databases">
        <authorList>
            <person name="Lanie J.A."/>
            <person name="Ng W.-L."/>
            <person name="Kazmierczak K.M."/>
            <person name="Andrzejewski T.M."/>
            <person name="Davidsen T.M."/>
            <person name="Wayne K.J."/>
            <person name="Tettelin H."/>
            <person name="Glass J.I."/>
            <person name="Rusch D."/>
            <person name="Podicherti R."/>
            <person name="Tsui H.-C.T."/>
            <person name="Winkler M.E."/>
        </authorList>
    </citation>
    <scope>NUCLEOTIDE SEQUENCE</scope>
</reference>
<dbReference type="AlphaFoldDB" id="A0A382LR44"/>
<accession>A0A382LR44</accession>
<dbReference type="EMBL" id="UINC01088710">
    <property type="protein sequence ID" value="SVC39179.1"/>
    <property type="molecule type" value="Genomic_DNA"/>
</dbReference>
<organism evidence="1">
    <name type="scientific">marine metagenome</name>
    <dbReference type="NCBI Taxonomy" id="408172"/>
    <lineage>
        <taxon>unclassified sequences</taxon>
        <taxon>metagenomes</taxon>
        <taxon>ecological metagenomes</taxon>
    </lineage>
</organism>